<dbReference type="SMART" id="SM00834">
    <property type="entry name" value="CxxC_CXXC_SSSS"/>
    <property type="match status" value="1"/>
</dbReference>
<accession>A0AAW7X450</accession>
<reference evidence="3" key="1">
    <citation type="submission" date="2023-07" db="EMBL/GenBank/DDBJ databases">
        <title>Genome content predicts the carbon catabolic preferences of heterotrophic bacteria.</title>
        <authorList>
            <person name="Gralka M."/>
        </authorList>
    </citation>
    <scope>NUCLEOTIDE SEQUENCE</scope>
    <source>
        <strain evidence="3">I3M17_2</strain>
    </source>
</reference>
<gene>
    <name evidence="3" type="ORF">Q4521_04145</name>
</gene>
<evidence type="ECO:0000313" key="4">
    <source>
        <dbReference type="Proteomes" id="UP001169760"/>
    </source>
</evidence>
<protein>
    <submittedName>
        <fullName evidence="3">Zinc ribbon domain-containing protein</fullName>
    </submittedName>
</protein>
<dbReference type="Proteomes" id="UP001169760">
    <property type="component" value="Unassembled WGS sequence"/>
</dbReference>
<proteinExistence type="predicted"/>
<organism evidence="3 4">
    <name type="scientific">Saccharophagus degradans</name>
    <dbReference type="NCBI Taxonomy" id="86304"/>
    <lineage>
        <taxon>Bacteria</taxon>
        <taxon>Pseudomonadati</taxon>
        <taxon>Pseudomonadota</taxon>
        <taxon>Gammaproteobacteria</taxon>
        <taxon>Cellvibrionales</taxon>
        <taxon>Cellvibrionaceae</taxon>
        <taxon>Saccharophagus</taxon>
    </lineage>
</organism>
<dbReference type="AlphaFoldDB" id="A0AAW7X450"/>
<feature type="compositionally biased region" description="Basic and acidic residues" evidence="1">
    <location>
        <begin position="55"/>
        <end position="82"/>
    </location>
</feature>
<comment type="caution">
    <text evidence="3">The sequence shown here is derived from an EMBL/GenBank/DDBJ whole genome shotgun (WGS) entry which is preliminary data.</text>
</comment>
<evidence type="ECO:0000313" key="3">
    <source>
        <dbReference type="EMBL" id="MDO6421657.1"/>
    </source>
</evidence>
<dbReference type="Pfam" id="PF09723">
    <property type="entry name" value="Zn_ribbon_8"/>
    <property type="match status" value="1"/>
</dbReference>
<feature type="domain" description="Putative regulatory protein FmdB zinc ribbon" evidence="2">
    <location>
        <begin position="1"/>
        <end position="41"/>
    </location>
</feature>
<name>A0AAW7X450_9GAMM</name>
<evidence type="ECO:0000256" key="1">
    <source>
        <dbReference type="SAM" id="MobiDB-lite"/>
    </source>
</evidence>
<sequence>MPVYDYKCKEHGVFNDLATIADSDKPCACPTCGELAARIIRLPPTITKMPSAKKHAYEVNERNQHEPTHSTAARRQDDEQHAKGCGCQKKLSHSKLMYTAQGEKMFPSMRPWMISH</sequence>
<dbReference type="GeneID" id="98614606"/>
<evidence type="ECO:0000259" key="2">
    <source>
        <dbReference type="SMART" id="SM00834"/>
    </source>
</evidence>
<feature type="region of interest" description="Disordered" evidence="1">
    <location>
        <begin position="51"/>
        <end position="89"/>
    </location>
</feature>
<dbReference type="RefSeq" id="WP_011469442.1">
    <property type="nucleotide sequence ID" value="NZ_JAHKPP010000017.1"/>
</dbReference>
<dbReference type="NCBIfam" id="TIGR02605">
    <property type="entry name" value="CxxC_CxxC_SSSS"/>
    <property type="match status" value="1"/>
</dbReference>
<dbReference type="InterPro" id="IPR013429">
    <property type="entry name" value="Regulatory_FmdB_Zinc_ribbon"/>
</dbReference>
<dbReference type="EMBL" id="JAUOPB010000002">
    <property type="protein sequence ID" value="MDO6421657.1"/>
    <property type="molecule type" value="Genomic_DNA"/>
</dbReference>